<dbReference type="InterPro" id="IPR007110">
    <property type="entry name" value="Ig-like_dom"/>
</dbReference>
<reference evidence="4 5" key="1">
    <citation type="journal article" date="2018" name="Nat. Ecol. Evol.">
        <title>Shark genomes provide insights into elasmobranch evolution and the origin of vertebrates.</title>
        <authorList>
            <person name="Hara Y"/>
            <person name="Yamaguchi K"/>
            <person name="Onimaru K"/>
            <person name="Kadota M"/>
            <person name="Koyanagi M"/>
            <person name="Keeley SD"/>
            <person name="Tatsumi K"/>
            <person name="Tanaka K"/>
            <person name="Motone F"/>
            <person name="Kageyama Y"/>
            <person name="Nozu R"/>
            <person name="Adachi N"/>
            <person name="Nishimura O"/>
            <person name="Nakagawa R"/>
            <person name="Tanegashima C"/>
            <person name="Kiyatake I"/>
            <person name="Matsumoto R"/>
            <person name="Murakumo K"/>
            <person name="Nishida K"/>
            <person name="Terakita A"/>
            <person name="Kuratani S"/>
            <person name="Sato K"/>
            <person name="Hyodo S Kuraku.S."/>
        </authorList>
    </citation>
    <scope>NUCLEOTIDE SEQUENCE [LARGE SCALE GENOMIC DNA]</scope>
</reference>
<dbReference type="PANTHER" id="PTHR11738">
    <property type="entry name" value="MHC CLASS I NK CELL RECEPTOR"/>
    <property type="match status" value="1"/>
</dbReference>
<keyword evidence="5" id="KW-1185">Reference proteome</keyword>
<evidence type="ECO:0000256" key="2">
    <source>
        <dbReference type="SAM" id="Phobius"/>
    </source>
</evidence>
<dbReference type="PANTHER" id="PTHR11738:SF186">
    <property type="entry name" value="OSTEOCLAST-ASSOCIATED IMMUNOGLOBULIN-LIKE RECEPTOR"/>
    <property type="match status" value="1"/>
</dbReference>
<dbReference type="Gene3D" id="2.60.40.10">
    <property type="entry name" value="Immunoglobulins"/>
    <property type="match status" value="2"/>
</dbReference>
<gene>
    <name evidence="4" type="ORF">scyTo_0016267</name>
</gene>
<sequence length="442" mass="49090">MQNERYCLKKVSGKLSPELQKLARFGTSVNPLFLAIPCFPLLIIALRNHQQRTGHPGEYNRTEKSGVSETLMTMIYPSLLLGMANLHMFIVQQIHADLPKPSLSLNPPFKVFLTGESVNLTCRCQVPVTRIHLSRNQDQVRHLDPNNGRREISFTFPAEHEANYTCQCLDNVLRNWGRSEMSDSVEIRIGDKPLTPTISKSPSSGTVPIGKKVNINCHGEIRSLGGKFDLYRNQEGEAVQSRTVPGSTQSVTFIIATEKDQANDSYTCQYKTKILGRTRISKFSKAATITVKGYKTAFPLQAALGIAAAIIFVLFAAIVCFLLANRRKSKRHNMARCIVSESGMSNQGTADLVHNSQSGPLNPEANGLQVEVPEDNNQEITYASLNLEVLRRNETAPATSPGTKLPAKKTRVEVAKKENDDVTYASLSYQTIMKRLYGKRIP</sequence>
<dbReference type="SUPFAM" id="SSF48726">
    <property type="entry name" value="Immunoglobulin"/>
    <property type="match status" value="2"/>
</dbReference>
<name>A0A401Q5F4_SCYTO</name>
<dbReference type="SMART" id="SM00409">
    <property type="entry name" value="IG"/>
    <property type="match status" value="2"/>
</dbReference>
<dbReference type="PROSITE" id="PS50835">
    <property type="entry name" value="IG_LIKE"/>
    <property type="match status" value="1"/>
</dbReference>
<evidence type="ECO:0000313" key="5">
    <source>
        <dbReference type="Proteomes" id="UP000288216"/>
    </source>
</evidence>
<dbReference type="Pfam" id="PF17737">
    <property type="entry name" value="Ig_C19orf38"/>
    <property type="match status" value="1"/>
</dbReference>
<keyword evidence="2" id="KW-0812">Transmembrane</keyword>
<evidence type="ECO:0000259" key="3">
    <source>
        <dbReference type="PROSITE" id="PS50835"/>
    </source>
</evidence>
<dbReference type="InterPro" id="IPR050412">
    <property type="entry name" value="Ig-like_Receptors_ImmuneReg"/>
</dbReference>
<protein>
    <recommendedName>
        <fullName evidence="3">Ig-like domain-containing protein</fullName>
    </recommendedName>
</protein>
<dbReference type="AlphaFoldDB" id="A0A401Q5F4"/>
<evidence type="ECO:0000313" key="4">
    <source>
        <dbReference type="EMBL" id="GCB80588.1"/>
    </source>
</evidence>
<proteinExistence type="predicted"/>
<comment type="caution">
    <text evidence="4">The sequence shown here is derived from an EMBL/GenBank/DDBJ whole genome shotgun (WGS) entry which is preliminary data.</text>
</comment>
<dbReference type="Proteomes" id="UP000288216">
    <property type="component" value="Unassembled WGS sequence"/>
</dbReference>
<dbReference type="InterPro" id="IPR041066">
    <property type="entry name" value="C19orf38_Ig"/>
</dbReference>
<dbReference type="OrthoDB" id="6151406at2759"/>
<dbReference type="OMA" id="AFTINIH"/>
<dbReference type="STRING" id="75743.A0A401Q5F4"/>
<keyword evidence="2" id="KW-1133">Transmembrane helix</keyword>
<evidence type="ECO:0000256" key="1">
    <source>
        <dbReference type="ARBA" id="ARBA00023157"/>
    </source>
</evidence>
<feature type="transmembrane region" description="Helical" evidence="2">
    <location>
        <begin position="302"/>
        <end position="324"/>
    </location>
</feature>
<keyword evidence="1" id="KW-1015">Disulfide bond</keyword>
<dbReference type="EMBL" id="BFAA01009723">
    <property type="protein sequence ID" value="GCB80588.1"/>
    <property type="molecule type" value="Genomic_DNA"/>
</dbReference>
<dbReference type="InterPro" id="IPR003599">
    <property type="entry name" value="Ig_sub"/>
</dbReference>
<dbReference type="InterPro" id="IPR036179">
    <property type="entry name" value="Ig-like_dom_sf"/>
</dbReference>
<keyword evidence="2" id="KW-0472">Membrane</keyword>
<accession>A0A401Q5F4</accession>
<feature type="domain" description="Ig-like" evidence="3">
    <location>
        <begin position="101"/>
        <end position="188"/>
    </location>
</feature>
<organism evidence="4 5">
    <name type="scientific">Scyliorhinus torazame</name>
    <name type="common">Cloudy catshark</name>
    <name type="synonym">Catulus torazame</name>
    <dbReference type="NCBI Taxonomy" id="75743"/>
    <lineage>
        <taxon>Eukaryota</taxon>
        <taxon>Metazoa</taxon>
        <taxon>Chordata</taxon>
        <taxon>Craniata</taxon>
        <taxon>Vertebrata</taxon>
        <taxon>Chondrichthyes</taxon>
        <taxon>Elasmobranchii</taxon>
        <taxon>Galeomorphii</taxon>
        <taxon>Galeoidea</taxon>
        <taxon>Carcharhiniformes</taxon>
        <taxon>Scyliorhinidae</taxon>
        <taxon>Scyliorhinus</taxon>
    </lineage>
</organism>
<dbReference type="InterPro" id="IPR013783">
    <property type="entry name" value="Ig-like_fold"/>
</dbReference>
<dbReference type="GO" id="GO:0002764">
    <property type="term" value="P:immune response-regulating signaling pathway"/>
    <property type="evidence" value="ECO:0007669"/>
    <property type="project" value="TreeGrafter"/>
</dbReference>